<dbReference type="Gene3D" id="3.40.50.180">
    <property type="entry name" value="Methylesterase CheB, C-terminal domain"/>
    <property type="match status" value="1"/>
</dbReference>
<keyword evidence="4" id="KW-0808">Transferase</keyword>
<evidence type="ECO:0000259" key="10">
    <source>
        <dbReference type="PROSITE" id="PS50113"/>
    </source>
</evidence>
<evidence type="ECO:0000259" key="11">
    <source>
        <dbReference type="PROSITE" id="PS50122"/>
    </source>
</evidence>
<dbReference type="InterPro" id="IPR000700">
    <property type="entry name" value="PAS-assoc_C"/>
</dbReference>
<dbReference type="NCBIfam" id="TIGR00229">
    <property type="entry name" value="sensory_box"/>
    <property type="match status" value="2"/>
</dbReference>
<dbReference type="GO" id="GO:0008984">
    <property type="term" value="F:protein-glutamate methylesterase activity"/>
    <property type="evidence" value="ECO:0007669"/>
    <property type="project" value="InterPro"/>
</dbReference>
<evidence type="ECO:0000256" key="5">
    <source>
        <dbReference type="ARBA" id="ARBA00022777"/>
    </source>
</evidence>
<dbReference type="CDD" id="cd00082">
    <property type="entry name" value="HisKA"/>
    <property type="match status" value="1"/>
</dbReference>
<sequence length="1326" mass="151224">MTESLPSITSPKHNGPTNNEFSIIGVGASAGGLEALKSFFDNLPTKFAHSFVVVQHLSPDYKSLMSELLAKNTDMPIIEVTEKTKIKPATVYLLTSKKNIFIKGDFLILEDKPTDRTLNLPIDLFFKSLAREKTNKAIAIILSGTGSDGTSGARDIKEFGGMVMVQTPEQAEFESMPQNAINTHLVDHILPTEQMGEELHRFVQHPAVYGSLEENILKDEETLVKILNFVNSQTKLDFEYYKRPTLVRMIARRIGIKRLASLKEYKDYLFERPEEAHFLVREFLVGVTSFFRDDLVWNILSNEIIPKIISDKKKDDTIKCWCVGVSSGEEAYSLAIIINEVLIKQNKKNLVKIFATDIEKNHLNDGSKGVYNESAIANISTKRLAENFIKKGDYYYVNESIRRMVIFSKHNVLKDPPFNKMDISFCRNMLIYLQPAAQNRTLDVLHYSLNLNGILVLGSSESLGRQKNAFSELHRKQKIYCNIRPAKILGLQPYNSNSTQKNAFGVKNLSHERNTRQLIVEALSDNLQLAAIVIDANFNIVDAFGDLSNYISLPNKGFSMNLLKMVPESVATVLSYSIRKVSSTSQKIKYENLNFSTGKEPIIVNMHVSAFQNPLNSNPPNFLVIIKPVNQQGTQSKLLSKGDGLPENIRETELETELKETRESLKNMIEEVETSNEELQATNEELLASNEELQSTNEELQSVNEELHTVNTELQEKIEELALVNSDLDNLFKSTDIGTLFLDSDLRIRKFTPSVAKYFNLLENDINRPLEHFASTFHKNNYKHFITDIKSVIINGTSSQNEVKDAKGFWFLQKIVPFHDSMGNIAGATLSYIDINELKSAEQNLKNQQLAIEQTTDSFWDLNIIDNTYYVSRSIADLLGYDEDEIEETTEFWSKLSHPDDLKSGAELMKKHLESQGKIPYAVETRYKHKLGHYVTLLIRGKLVEWTAEGIPKRMLGTTTDISMLKKLPKLEQELLDKNIMFEQILEITMAGFWDWNIPEKTEYFSPTFKKMFGYEEDELENTPESWQKIIHPDDLPGVFDNFEKHVKSKGKIPYDNEVRYFHKDGGIVWVWCKGNVIEWNENDEPIRMVGSHINITNLKRLSQSNKELERFAYVASHDLQEPLRTIRDFVALFKEEYNNILDNNANTYLEFIEEASSRMGELVKVILAYSKIGNDTEKGIVDVNSIVKNVCKDLHIRIESTKTEIVVKDLPQITGHKTELHSLFLNLIGNSIKFVSKNKNPIIEIGTLPTDKGHHIYIKDNGIGIDQKNQQQIFEVFKRLHNQEDYEGTGIGLAHCKKIVELHNGKIWVESEIGKGSTFHFNLNL</sequence>
<dbReference type="Gene3D" id="3.30.565.10">
    <property type="entry name" value="Histidine kinase-like ATPase, C-terminal domain"/>
    <property type="match status" value="1"/>
</dbReference>
<protein>
    <recommendedName>
        <fullName evidence="2">histidine kinase</fullName>
        <ecNumber evidence="2">2.7.13.3</ecNumber>
    </recommendedName>
</protein>
<dbReference type="Pfam" id="PF00512">
    <property type="entry name" value="HisKA"/>
    <property type="match status" value="1"/>
</dbReference>
<feature type="domain" description="PAS" evidence="9">
    <location>
        <begin position="978"/>
        <end position="1050"/>
    </location>
</feature>
<dbReference type="SUPFAM" id="SSF55785">
    <property type="entry name" value="PYP-like sensor domain (PAS domain)"/>
    <property type="match status" value="3"/>
</dbReference>
<dbReference type="InterPro" id="IPR022641">
    <property type="entry name" value="CheR_N"/>
</dbReference>
<feature type="domain" description="PAC" evidence="10">
    <location>
        <begin position="787"/>
        <end position="847"/>
    </location>
</feature>
<evidence type="ECO:0000313" key="13">
    <source>
        <dbReference type="EMBL" id="MUH37095.1"/>
    </source>
</evidence>
<feature type="domain" description="PAC" evidence="10">
    <location>
        <begin position="1055"/>
        <end position="1108"/>
    </location>
</feature>
<dbReference type="InterPro" id="IPR036890">
    <property type="entry name" value="HATPase_C_sf"/>
</dbReference>
<dbReference type="SUPFAM" id="SSF55874">
    <property type="entry name" value="ATPase domain of HSP90 chaperone/DNA topoisomerase II/histidine kinase"/>
    <property type="match status" value="1"/>
</dbReference>
<feature type="domain" description="CheR-type methyltransferase" evidence="12">
    <location>
        <begin position="211"/>
        <end position="463"/>
    </location>
</feature>
<evidence type="ECO:0000259" key="9">
    <source>
        <dbReference type="PROSITE" id="PS50112"/>
    </source>
</evidence>
<dbReference type="CDD" id="cd00130">
    <property type="entry name" value="PAS"/>
    <property type="match status" value="2"/>
</dbReference>
<dbReference type="InterPro" id="IPR000673">
    <property type="entry name" value="Sig_transdc_resp-reg_Me-estase"/>
</dbReference>
<dbReference type="SMART" id="SM00086">
    <property type="entry name" value="PAC"/>
    <property type="match status" value="3"/>
</dbReference>
<keyword evidence="14" id="KW-1185">Reference proteome</keyword>
<dbReference type="InterPro" id="IPR005467">
    <property type="entry name" value="His_kinase_dom"/>
</dbReference>
<organism evidence="13 14">
    <name type="scientific">Zobellia amurskyensis</name>
    <dbReference type="NCBI Taxonomy" id="248905"/>
    <lineage>
        <taxon>Bacteria</taxon>
        <taxon>Pseudomonadati</taxon>
        <taxon>Bacteroidota</taxon>
        <taxon>Flavobacteriia</taxon>
        <taxon>Flavobacteriales</taxon>
        <taxon>Flavobacteriaceae</taxon>
        <taxon>Zobellia</taxon>
    </lineage>
</organism>
<dbReference type="SMART" id="SM00091">
    <property type="entry name" value="PAS"/>
    <property type="match status" value="3"/>
</dbReference>
<dbReference type="Pfam" id="PF02518">
    <property type="entry name" value="HATPase_c"/>
    <property type="match status" value="1"/>
</dbReference>
<dbReference type="GO" id="GO:0000156">
    <property type="term" value="F:phosphorelay response regulator activity"/>
    <property type="evidence" value="ECO:0007669"/>
    <property type="project" value="InterPro"/>
</dbReference>
<dbReference type="SMART" id="SM00387">
    <property type="entry name" value="HATPase_c"/>
    <property type="match status" value="1"/>
</dbReference>
<evidence type="ECO:0000256" key="4">
    <source>
        <dbReference type="ARBA" id="ARBA00022679"/>
    </source>
</evidence>
<dbReference type="InterPro" id="IPR000780">
    <property type="entry name" value="CheR_MeTrfase"/>
</dbReference>
<dbReference type="Pfam" id="PF01339">
    <property type="entry name" value="CheB_methylest"/>
    <property type="match status" value="1"/>
</dbReference>
<dbReference type="GO" id="GO:0006935">
    <property type="term" value="P:chemotaxis"/>
    <property type="evidence" value="ECO:0007669"/>
    <property type="project" value="UniProtKB-UniRule"/>
</dbReference>
<dbReference type="PROSITE" id="PS50109">
    <property type="entry name" value="HIS_KIN"/>
    <property type="match status" value="1"/>
</dbReference>
<dbReference type="SUPFAM" id="SSF47384">
    <property type="entry name" value="Homodimeric domain of signal transducing histidine kinase"/>
    <property type="match status" value="1"/>
</dbReference>
<gene>
    <name evidence="13" type="ORF">D9O36_14680</name>
</gene>
<dbReference type="Pfam" id="PF08447">
    <property type="entry name" value="PAS_3"/>
    <property type="match status" value="2"/>
</dbReference>
<dbReference type="Proteomes" id="UP000540519">
    <property type="component" value="Unassembled WGS sequence"/>
</dbReference>
<dbReference type="PANTHER" id="PTHR24422:SF27">
    <property type="entry name" value="PROTEIN-GLUTAMATE O-METHYLTRANSFERASE"/>
    <property type="match status" value="1"/>
</dbReference>
<dbReference type="RefSeq" id="WP_155600481.1">
    <property type="nucleotide sequence ID" value="NZ_RCNR01000031.1"/>
</dbReference>
<dbReference type="InterPro" id="IPR003594">
    <property type="entry name" value="HATPase_dom"/>
</dbReference>
<comment type="caution">
    <text evidence="13">The sequence shown here is derived from an EMBL/GenBank/DDBJ whole genome shotgun (WGS) entry which is preliminary data.</text>
</comment>
<dbReference type="EC" id="2.7.13.3" evidence="2"/>
<comment type="catalytic activity">
    <reaction evidence="1">
        <text>ATP + protein L-histidine = ADP + protein N-phospho-L-histidine.</text>
        <dbReference type="EC" id="2.7.13.3"/>
    </reaction>
</comment>
<dbReference type="EMBL" id="RCNR01000031">
    <property type="protein sequence ID" value="MUH37095.1"/>
    <property type="molecule type" value="Genomic_DNA"/>
</dbReference>
<dbReference type="Pfam" id="PF03705">
    <property type="entry name" value="CheR_N"/>
    <property type="match status" value="1"/>
</dbReference>
<name>A0A7X2ZVC8_9FLAO</name>
<dbReference type="SUPFAM" id="SSF52738">
    <property type="entry name" value="Methylesterase CheB, C-terminal domain"/>
    <property type="match status" value="1"/>
</dbReference>
<dbReference type="Pfam" id="PF13596">
    <property type="entry name" value="PAS_10"/>
    <property type="match status" value="1"/>
</dbReference>
<dbReference type="PRINTS" id="PR00996">
    <property type="entry name" value="CHERMTFRASE"/>
</dbReference>
<evidence type="ECO:0000256" key="3">
    <source>
        <dbReference type="ARBA" id="ARBA00022553"/>
    </source>
</evidence>
<dbReference type="FunFam" id="3.30.565.10:FF:000006">
    <property type="entry name" value="Sensor histidine kinase WalK"/>
    <property type="match status" value="1"/>
</dbReference>
<feature type="domain" description="CheB-type methylesterase" evidence="11">
    <location>
        <begin position="16"/>
        <end position="206"/>
    </location>
</feature>
<dbReference type="SUPFAM" id="SSF53335">
    <property type="entry name" value="S-adenosyl-L-methionine-dependent methyltransferases"/>
    <property type="match status" value="1"/>
</dbReference>
<feature type="domain" description="Histidine kinase" evidence="8">
    <location>
        <begin position="1115"/>
        <end position="1326"/>
    </location>
</feature>
<reference evidence="13 14" key="1">
    <citation type="journal article" date="2019" name="Mar. Drugs">
        <title>Comparative Genomics and CAZyme Genome Repertoires of Marine Zobellia amurskyensis KMM 3526(T) and Zobellia laminariae KMM 3676(T).</title>
        <authorList>
            <person name="Chernysheva N."/>
            <person name="Bystritskaya E."/>
            <person name="Stenkova A."/>
            <person name="Golovkin I."/>
            <person name="Nedashkovskaya O."/>
            <person name="Isaeva M."/>
        </authorList>
    </citation>
    <scope>NUCLEOTIDE SEQUENCE [LARGE SCALE GENOMIC DNA]</scope>
    <source>
        <strain evidence="13 14">KMM 3526</strain>
    </source>
</reference>
<dbReference type="PANTHER" id="PTHR24422">
    <property type="entry name" value="CHEMOTAXIS PROTEIN METHYLTRANSFERASE"/>
    <property type="match status" value="1"/>
</dbReference>
<dbReference type="InterPro" id="IPR036097">
    <property type="entry name" value="HisK_dim/P_sf"/>
</dbReference>
<dbReference type="GO" id="GO:0005737">
    <property type="term" value="C:cytoplasm"/>
    <property type="evidence" value="ECO:0007669"/>
    <property type="project" value="InterPro"/>
</dbReference>
<dbReference type="Gene3D" id="3.40.50.150">
    <property type="entry name" value="Vaccinia Virus protein VP39"/>
    <property type="match status" value="1"/>
</dbReference>
<dbReference type="CDD" id="cd16434">
    <property type="entry name" value="CheB-CheR_fusion"/>
    <property type="match status" value="1"/>
</dbReference>
<evidence type="ECO:0000259" key="12">
    <source>
        <dbReference type="PROSITE" id="PS50123"/>
    </source>
</evidence>
<dbReference type="PROSITE" id="PS50112">
    <property type="entry name" value="PAS"/>
    <property type="match status" value="2"/>
</dbReference>
<proteinExistence type="predicted"/>
<feature type="coiled-coil region" evidence="7">
    <location>
        <begin position="651"/>
        <end position="731"/>
    </location>
</feature>
<dbReference type="InterPro" id="IPR001610">
    <property type="entry name" value="PAC"/>
</dbReference>
<feature type="domain" description="PAS" evidence="9">
    <location>
        <begin position="844"/>
        <end position="916"/>
    </location>
</feature>
<evidence type="ECO:0000256" key="1">
    <source>
        <dbReference type="ARBA" id="ARBA00000085"/>
    </source>
</evidence>
<dbReference type="InterPro" id="IPR013655">
    <property type="entry name" value="PAS_fold_3"/>
</dbReference>
<accession>A0A7X2ZVC8</accession>
<dbReference type="InterPro" id="IPR050903">
    <property type="entry name" value="Bact_Chemotaxis_MeTrfase"/>
</dbReference>
<keyword evidence="5" id="KW-0418">Kinase</keyword>
<dbReference type="PROSITE" id="PS50122">
    <property type="entry name" value="CHEB"/>
    <property type="match status" value="1"/>
</dbReference>
<dbReference type="PROSITE" id="PS50113">
    <property type="entry name" value="PAC"/>
    <property type="match status" value="2"/>
</dbReference>
<dbReference type="SUPFAM" id="SSF47757">
    <property type="entry name" value="Chemotaxis receptor methyltransferase CheR, N-terminal domain"/>
    <property type="match status" value="1"/>
</dbReference>
<dbReference type="InterPro" id="IPR022642">
    <property type="entry name" value="CheR_C"/>
</dbReference>
<evidence type="ECO:0000256" key="2">
    <source>
        <dbReference type="ARBA" id="ARBA00012438"/>
    </source>
</evidence>
<feature type="active site" evidence="6">
    <location>
        <position position="148"/>
    </location>
</feature>
<dbReference type="OrthoDB" id="9816309at2"/>
<evidence type="ECO:0000313" key="14">
    <source>
        <dbReference type="Proteomes" id="UP000540519"/>
    </source>
</evidence>
<keyword evidence="6" id="KW-0378">Hydrolase</keyword>
<dbReference type="Gene3D" id="3.30.450.20">
    <property type="entry name" value="PAS domain"/>
    <property type="match status" value="3"/>
</dbReference>
<evidence type="ECO:0000256" key="6">
    <source>
        <dbReference type="PROSITE-ProRule" id="PRU00050"/>
    </source>
</evidence>
<dbReference type="SMART" id="SM00388">
    <property type="entry name" value="HisKA"/>
    <property type="match status" value="1"/>
</dbReference>
<evidence type="ECO:0000256" key="7">
    <source>
        <dbReference type="SAM" id="Coils"/>
    </source>
</evidence>
<dbReference type="GO" id="GO:0000155">
    <property type="term" value="F:phosphorelay sensor kinase activity"/>
    <property type="evidence" value="ECO:0007669"/>
    <property type="project" value="InterPro"/>
</dbReference>
<feature type="active site" evidence="6">
    <location>
        <position position="29"/>
    </location>
</feature>
<dbReference type="Pfam" id="PF01739">
    <property type="entry name" value="CheR"/>
    <property type="match status" value="1"/>
</dbReference>
<dbReference type="InterPro" id="IPR035965">
    <property type="entry name" value="PAS-like_dom_sf"/>
</dbReference>
<dbReference type="Gene3D" id="1.10.287.130">
    <property type="match status" value="1"/>
</dbReference>
<keyword evidence="3" id="KW-0597">Phosphoprotein</keyword>
<dbReference type="PROSITE" id="PS50123">
    <property type="entry name" value="CHER"/>
    <property type="match status" value="1"/>
</dbReference>
<keyword evidence="6" id="KW-0145">Chemotaxis</keyword>
<dbReference type="InterPro" id="IPR000014">
    <property type="entry name" value="PAS"/>
</dbReference>
<feature type="active site" evidence="6">
    <location>
        <position position="56"/>
    </location>
</feature>
<dbReference type="InterPro" id="IPR003661">
    <property type="entry name" value="HisK_dim/P_dom"/>
</dbReference>
<keyword evidence="7" id="KW-0175">Coiled coil</keyword>
<dbReference type="InterPro" id="IPR035909">
    <property type="entry name" value="CheB_C"/>
</dbReference>
<dbReference type="SMART" id="SM00138">
    <property type="entry name" value="MeTrc"/>
    <property type="match status" value="1"/>
</dbReference>
<dbReference type="InterPro" id="IPR029063">
    <property type="entry name" value="SAM-dependent_MTases_sf"/>
</dbReference>
<dbReference type="GO" id="GO:0008757">
    <property type="term" value="F:S-adenosylmethionine-dependent methyltransferase activity"/>
    <property type="evidence" value="ECO:0007669"/>
    <property type="project" value="InterPro"/>
</dbReference>
<evidence type="ECO:0000259" key="8">
    <source>
        <dbReference type="PROSITE" id="PS50109"/>
    </source>
</evidence>